<dbReference type="Pfam" id="PF07776">
    <property type="entry name" value="zf-AD"/>
    <property type="match status" value="1"/>
</dbReference>
<evidence type="ECO:0000259" key="3">
    <source>
        <dbReference type="PROSITE" id="PS51915"/>
    </source>
</evidence>
<dbReference type="PROSITE" id="PS51915">
    <property type="entry name" value="ZAD"/>
    <property type="match status" value="1"/>
</dbReference>
<keyword evidence="1" id="KW-0863">Zinc-finger</keyword>
<evidence type="ECO:0000313" key="5">
    <source>
        <dbReference type="Proteomes" id="UP000037069"/>
    </source>
</evidence>
<evidence type="ECO:0000256" key="1">
    <source>
        <dbReference type="PROSITE-ProRule" id="PRU01263"/>
    </source>
</evidence>
<dbReference type="Gene3D" id="3.40.1800.20">
    <property type="match status" value="1"/>
</dbReference>
<feature type="binding site" evidence="1">
    <location>
        <position position="56"/>
    </location>
    <ligand>
        <name>Zn(2+)</name>
        <dbReference type="ChEBI" id="CHEBI:29105"/>
    </ligand>
</feature>
<gene>
    <name evidence="4" type="ORF">FF38_01989</name>
</gene>
<evidence type="ECO:0000313" key="4">
    <source>
        <dbReference type="EMBL" id="KNC33248.1"/>
    </source>
</evidence>
<feature type="domain" description="ZAD" evidence="3">
    <location>
        <begin position="2"/>
        <end position="83"/>
    </location>
</feature>
<comment type="caution">
    <text evidence="4">The sequence shown here is derived from an EMBL/GenBank/DDBJ whole genome shotgun (WGS) entry which is preliminary data.</text>
</comment>
<dbReference type="Proteomes" id="UP000037069">
    <property type="component" value="Unassembled WGS sequence"/>
</dbReference>
<feature type="region of interest" description="Disordered" evidence="2">
    <location>
        <begin position="148"/>
        <end position="170"/>
    </location>
</feature>
<keyword evidence="5" id="KW-1185">Reference proteome</keyword>
<feature type="binding site" evidence="1">
    <location>
        <position position="59"/>
    </location>
    <ligand>
        <name>Zn(2+)</name>
        <dbReference type="ChEBI" id="CHEBI:29105"/>
    </ligand>
</feature>
<feature type="binding site" evidence="1">
    <location>
        <position position="4"/>
    </location>
    <ligand>
        <name>Zn(2+)</name>
        <dbReference type="ChEBI" id="CHEBI:29105"/>
    </ligand>
</feature>
<dbReference type="GO" id="GO:0008270">
    <property type="term" value="F:zinc ion binding"/>
    <property type="evidence" value="ECO:0007669"/>
    <property type="project" value="UniProtKB-UniRule"/>
</dbReference>
<feature type="binding site" evidence="1">
    <location>
        <position position="7"/>
    </location>
    <ligand>
        <name>Zn(2+)</name>
        <dbReference type="ChEBI" id="CHEBI:29105"/>
    </ligand>
</feature>
<name>A0A0L0CLK4_LUCCU</name>
<accession>A0A0L0CLK4</accession>
<dbReference type="SMART" id="SM00868">
    <property type="entry name" value="zf-AD"/>
    <property type="match status" value="1"/>
</dbReference>
<dbReference type="EMBL" id="JRES01000211">
    <property type="protein sequence ID" value="KNC33248.1"/>
    <property type="molecule type" value="Genomic_DNA"/>
</dbReference>
<feature type="non-terminal residue" evidence="4">
    <location>
        <position position="170"/>
    </location>
</feature>
<organism evidence="4 5">
    <name type="scientific">Lucilia cuprina</name>
    <name type="common">Green bottle fly</name>
    <name type="synonym">Australian sheep blowfly</name>
    <dbReference type="NCBI Taxonomy" id="7375"/>
    <lineage>
        <taxon>Eukaryota</taxon>
        <taxon>Metazoa</taxon>
        <taxon>Ecdysozoa</taxon>
        <taxon>Arthropoda</taxon>
        <taxon>Hexapoda</taxon>
        <taxon>Insecta</taxon>
        <taxon>Pterygota</taxon>
        <taxon>Neoptera</taxon>
        <taxon>Endopterygota</taxon>
        <taxon>Diptera</taxon>
        <taxon>Brachycera</taxon>
        <taxon>Muscomorpha</taxon>
        <taxon>Oestroidea</taxon>
        <taxon>Calliphoridae</taxon>
        <taxon>Luciliinae</taxon>
        <taxon>Lucilia</taxon>
    </lineage>
</organism>
<dbReference type="GO" id="GO:0005634">
    <property type="term" value="C:nucleus"/>
    <property type="evidence" value="ECO:0007669"/>
    <property type="project" value="InterPro"/>
</dbReference>
<dbReference type="SUPFAM" id="SSF57716">
    <property type="entry name" value="Glucocorticoid receptor-like (DNA-binding domain)"/>
    <property type="match status" value="1"/>
</dbReference>
<dbReference type="InterPro" id="IPR012934">
    <property type="entry name" value="Znf_AD"/>
</dbReference>
<reference evidence="4 5" key="1">
    <citation type="journal article" date="2015" name="Nat. Commun.">
        <title>Lucilia cuprina genome unlocks parasitic fly biology to underpin future interventions.</title>
        <authorList>
            <person name="Anstead C.A."/>
            <person name="Korhonen P.K."/>
            <person name="Young N.D."/>
            <person name="Hall R.S."/>
            <person name="Jex A.R."/>
            <person name="Murali S.C."/>
            <person name="Hughes D.S."/>
            <person name="Lee S.F."/>
            <person name="Perry T."/>
            <person name="Stroehlein A.J."/>
            <person name="Ansell B.R."/>
            <person name="Breugelmans B."/>
            <person name="Hofmann A."/>
            <person name="Qu J."/>
            <person name="Dugan S."/>
            <person name="Lee S.L."/>
            <person name="Chao H."/>
            <person name="Dinh H."/>
            <person name="Han Y."/>
            <person name="Doddapaneni H.V."/>
            <person name="Worley K.C."/>
            <person name="Muzny D.M."/>
            <person name="Ioannidis P."/>
            <person name="Waterhouse R.M."/>
            <person name="Zdobnov E.M."/>
            <person name="James P.J."/>
            <person name="Bagnall N.H."/>
            <person name="Kotze A.C."/>
            <person name="Gibbs R.A."/>
            <person name="Richards S."/>
            <person name="Batterham P."/>
            <person name="Gasser R.B."/>
        </authorList>
    </citation>
    <scope>NUCLEOTIDE SEQUENCE [LARGE SCALE GENOMIC DNA]</scope>
    <source>
        <strain evidence="4 5">LS</strain>
        <tissue evidence="4">Full body</tissue>
    </source>
</reference>
<proteinExistence type="predicted"/>
<keyword evidence="1" id="KW-0862">Zinc</keyword>
<protein>
    <recommendedName>
        <fullName evidence="3">ZAD domain-containing protein</fullName>
    </recommendedName>
</protein>
<evidence type="ECO:0000256" key="2">
    <source>
        <dbReference type="SAM" id="MobiDB-lite"/>
    </source>
</evidence>
<feature type="compositionally biased region" description="Low complexity" evidence="2">
    <location>
        <begin position="154"/>
        <end position="170"/>
    </location>
</feature>
<keyword evidence="1" id="KW-0479">Metal-binding</keyword>
<dbReference type="AlphaFoldDB" id="A0A0L0CLK4"/>
<sequence length="170" mass="18984">METCRTCAKCDFDNETQWFDLFNAPRWQLETERIHLVLSTWKIKISCNDGLPQKICTDCFSKFCTVSSFRLQCLEAQTILSNIFDKIDTQSIQDEEVFEGFANEQDNDVKTAKTQSVGAVAAATATSAAEVLLTVHLKSIEHTLEATTEKSITSSNSSSNNKNNNSNNNN</sequence>
<dbReference type="OrthoDB" id="6077919at2759"/>